<evidence type="ECO:0000313" key="2">
    <source>
        <dbReference type="EMBL" id="MCD0265036.1"/>
    </source>
</evidence>
<feature type="transmembrane region" description="Helical" evidence="1">
    <location>
        <begin position="6"/>
        <end position="28"/>
    </location>
</feature>
<keyword evidence="3" id="KW-1185">Reference proteome</keyword>
<evidence type="ECO:0000313" key="3">
    <source>
        <dbReference type="Proteomes" id="UP001430396"/>
    </source>
</evidence>
<name>A0ABS8NPN7_9XANT</name>
<evidence type="ECO:0000256" key="1">
    <source>
        <dbReference type="SAM" id="Phobius"/>
    </source>
</evidence>
<gene>
    <name evidence="2" type="ORF">JWH11_00985</name>
</gene>
<dbReference type="EMBL" id="JAFFQI010000158">
    <property type="protein sequence ID" value="MCD0265036.1"/>
    <property type="molecule type" value="Genomic_DNA"/>
</dbReference>
<keyword evidence="1" id="KW-1133">Transmembrane helix</keyword>
<keyword evidence="1" id="KW-0812">Transmembrane</keyword>
<protein>
    <submittedName>
        <fullName evidence="2">Uncharacterized protein</fullName>
    </submittedName>
</protein>
<dbReference type="RefSeq" id="WP_230434083.1">
    <property type="nucleotide sequence ID" value="NZ_JAFFQI010000158.1"/>
</dbReference>
<sequence>MDFSQVLAGLSILGAVTAIVGAGALMAMPDFARWLTNKVSSFFSDATDDEDDQDETEWRYQPCAGGCGDEFFADQLDERGCCADCSDYSEND</sequence>
<accession>A0ABS8NPN7</accession>
<dbReference type="InterPro" id="IPR057886">
    <property type="entry name" value="Inovirus_capsid"/>
</dbReference>
<dbReference type="Proteomes" id="UP001430396">
    <property type="component" value="Unassembled WGS sequence"/>
</dbReference>
<comment type="caution">
    <text evidence="2">The sequence shown here is derived from an EMBL/GenBank/DDBJ whole genome shotgun (WGS) entry which is preliminary data.</text>
</comment>
<reference evidence="2" key="1">
    <citation type="submission" date="2021-02" db="EMBL/GenBank/DDBJ databases">
        <title>Copper resistance gene diversity in local Xanthomonas species at agrochemical polluted sites in Trinidad, Trinidad and Tobago.</title>
        <authorList>
            <person name="Ramnarine S.D.B.J."/>
            <person name="Ramsubhag A."/>
            <person name="Jayaraman J."/>
        </authorList>
    </citation>
    <scope>NUCLEOTIDE SEQUENCE</scope>
    <source>
        <strain evidence="2">CaNP6A</strain>
    </source>
</reference>
<dbReference type="Pfam" id="PF25631">
    <property type="entry name" value="Inovirus_capsid"/>
    <property type="match status" value="1"/>
</dbReference>
<proteinExistence type="predicted"/>
<keyword evidence="1" id="KW-0472">Membrane</keyword>
<organism evidence="2 3">
    <name type="scientific">Xanthomonas melonis</name>
    <dbReference type="NCBI Taxonomy" id="56456"/>
    <lineage>
        <taxon>Bacteria</taxon>
        <taxon>Pseudomonadati</taxon>
        <taxon>Pseudomonadota</taxon>
        <taxon>Gammaproteobacteria</taxon>
        <taxon>Lysobacterales</taxon>
        <taxon>Lysobacteraceae</taxon>
        <taxon>Xanthomonas</taxon>
    </lineage>
</organism>